<evidence type="ECO:0000313" key="10">
    <source>
        <dbReference type="EMBL" id="AIB11948.1"/>
    </source>
</evidence>
<keyword evidence="5 8" id="KW-0560">Oxidoreductase</keyword>
<dbReference type="SUPFAM" id="SSF102114">
    <property type="entry name" value="Radical SAM enzymes"/>
    <property type="match status" value="1"/>
</dbReference>
<evidence type="ECO:0000256" key="3">
    <source>
        <dbReference type="ARBA" id="ARBA00022723"/>
    </source>
</evidence>
<evidence type="ECO:0000313" key="11">
    <source>
        <dbReference type="Proteomes" id="UP000027186"/>
    </source>
</evidence>
<dbReference type="PROSITE" id="PS51918">
    <property type="entry name" value="RADICAL_SAM"/>
    <property type="match status" value="1"/>
</dbReference>
<keyword evidence="7 8" id="KW-0411">Iron-sulfur</keyword>
<accession>A0A060DLS0</accession>
<evidence type="ECO:0000259" key="9">
    <source>
        <dbReference type="PROSITE" id="PS51918"/>
    </source>
</evidence>
<sequence>MTFCGATTGLEPPLALLAELTHRCPLRCAYCSNPLALDPASRELDTAAWCRVLDEAADLGIIQVHFSGGEPTARKDLEALIAHATAAGLYANLITSAVLLDRARLERLRDAGLQHVQIGFQDTQPAKAELISGFPGGQPKKLEVARGVTDVGMALTVNAIVQRHNIGRVDDFIDMALELKAGRIEIANVQYYGWALKNRAALMPTREQLVRMDERVRARLPELKGRLVVDYVVPDYYAKRPKACMGGWGRKFLNVTPSGSVLPCHAAETIPGMTFDRVTERPLADIWANSAAFQRYRGTDWMPQPCRSCDQKEIDWGGCRCQALALTGSADNTDPVCDLSEHHGLLAEIAAEDGGTAEAPITYRSFSLL</sequence>
<name>A0A060DLS0_9PROT</name>
<dbReference type="RefSeq" id="WP_038528257.1">
    <property type="nucleotide sequence ID" value="NZ_CP007793.1"/>
</dbReference>
<dbReference type="GO" id="GO:0016491">
    <property type="term" value="F:oxidoreductase activity"/>
    <property type="evidence" value="ECO:0007669"/>
    <property type="project" value="UniProtKB-KW"/>
</dbReference>
<dbReference type="KEGG" id="abq:ABAZ39_08030"/>
<keyword evidence="4 8" id="KW-0884">PQQ biosynthesis</keyword>
<dbReference type="InterPro" id="IPR058240">
    <property type="entry name" value="rSAM_sf"/>
</dbReference>
<dbReference type="CDD" id="cd01335">
    <property type="entry name" value="Radical_SAM"/>
    <property type="match status" value="1"/>
</dbReference>
<dbReference type="GO" id="GO:1904047">
    <property type="term" value="F:S-adenosyl-L-methionine binding"/>
    <property type="evidence" value="ECO:0007669"/>
    <property type="project" value="UniProtKB-UniRule"/>
</dbReference>
<dbReference type="CDD" id="cd21119">
    <property type="entry name" value="SPASM_PqqE"/>
    <property type="match status" value="1"/>
</dbReference>
<keyword evidence="2 8" id="KW-0949">S-adenosyl-L-methionine</keyword>
<dbReference type="SFLD" id="SFLDS00029">
    <property type="entry name" value="Radical_SAM"/>
    <property type="match status" value="1"/>
</dbReference>
<dbReference type="AlphaFoldDB" id="A0A060DLS0"/>
<dbReference type="InterPro" id="IPR023885">
    <property type="entry name" value="4Fe4S-binding_SPASM_dom"/>
</dbReference>
<keyword evidence="1 8" id="KW-0004">4Fe-4S</keyword>
<dbReference type="InterPro" id="IPR013785">
    <property type="entry name" value="Aldolase_TIM"/>
</dbReference>
<reference evidence="10 11" key="1">
    <citation type="journal article" date="2014" name="Genome Announc.">
        <title>Complete Genome Sequence of the Model Rhizosphere Strain Azospirillum brasilense Az39, Successfully Applied in Agriculture.</title>
        <authorList>
            <person name="Rivera D."/>
            <person name="Revale S."/>
            <person name="Molina R."/>
            <person name="Gualpa J."/>
            <person name="Puente M."/>
            <person name="Maroniche G."/>
            <person name="Paris G."/>
            <person name="Baker D."/>
            <person name="Clavijo B."/>
            <person name="McLay K."/>
            <person name="Spaepen S."/>
            <person name="Perticari A."/>
            <person name="Vazquez M."/>
            <person name="Wisniewski-Dye F."/>
            <person name="Watkins C."/>
            <person name="Martinez-Abarca F."/>
            <person name="Vanderleyden J."/>
            <person name="Cassan F."/>
        </authorList>
    </citation>
    <scope>NUCLEOTIDE SEQUENCE [LARGE SCALE GENOMIC DNA]</scope>
    <source>
        <strain evidence="10 11">Az39</strain>
    </source>
</reference>
<evidence type="ECO:0000256" key="5">
    <source>
        <dbReference type="ARBA" id="ARBA00023002"/>
    </source>
</evidence>
<evidence type="ECO:0000256" key="1">
    <source>
        <dbReference type="ARBA" id="ARBA00022485"/>
    </source>
</evidence>
<dbReference type="EC" id="1.21.98.4" evidence="8"/>
<dbReference type="GO" id="GO:0018189">
    <property type="term" value="P:pyrroloquinoline quinone biosynthetic process"/>
    <property type="evidence" value="ECO:0007669"/>
    <property type="project" value="UniProtKB-UniRule"/>
</dbReference>
<dbReference type="SFLD" id="SFLDG01067">
    <property type="entry name" value="SPASM/twitch_domain_containing"/>
    <property type="match status" value="1"/>
</dbReference>
<evidence type="ECO:0000256" key="6">
    <source>
        <dbReference type="ARBA" id="ARBA00023004"/>
    </source>
</evidence>
<organism evidence="10 11">
    <name type="scientific">Azospirillum argentinense</name>
    <dbReference type="NCBI Taxonomy" id="2970906"/>
    <lineage>
        <taxon>Bacteria</taxon>
        <taxon>Pseudomonadati</taxon>
        <taxon>Pseudomonadota</taxon>
        <taxon>Alphaproteobacteria</taxon>
        <taxon>Rhodospirillales</taxon>
        <taxon>Azospirillaceae</taxon>
        <taxon>Azospirillum</taxon>
    </lineage>
</organism>
<feature type="binding site" evidence="8">
    <location>
        <position position="28"/>
    </location>
    <ligand>
        <name>[4Fe-4S] cluster</name>
        <dbReference type="ChEBI" id="CHEBI:49883"/>
        <note>4Fe-4S-S-AdoMet</note>
    </ligand>
</feature>
<comment type="pathway">
    <text evidence="8">Cofactor biosynthesis; pyrroloquinoline quinone biosynthesis.</text>
</comment>
<dbReference type="InterPro" id="IPR007197">
    <property type="entry name" value="rSAM"/>
</dbReference>
<dbReference type="Gene3D" id="3.20.20.70">
    <property type="entry name" value="Aldolase class I"/>
    <property type="match status" value="1"/>
</dbReference>
<dbReference type="InterPro" id="IPR006638">
    <property type="entry name" value="Elp3/MiaA/NifB-like_rSAM"/>
</dbReference>
<dbReference type="InterPro" id="IPR011843">
    <property type="entry name" value="PQQ_synth_PqqE_bac"/>
</dbReference>
<comment type="subunit">
    <text evidence="8">Interacts with PqqD. The interaction is necessary for activity of PqqE.</text>
</comment>
<dbReference type="SFLD" id="SFLDF00280">
    <property type="entry name" value="coenzyme_PQQ_synthesis_protein"/>
    <property type="match status" value="1"/>
</dbReference>
<dbReference type="PANTHER" id="PTHR11228">
    <property type="entry name" value="RADICAL SAM DOMAIN PROTEIN"/>
    <property type="match status" value="1"/>
</dbReference>
<dbReference type="NCBIfam" id="TIGR04085">
    <property type="entry name" value="rSAM_more_4Fe4S"/>
    <property type="match status" value="1"/>
</dbReference>
<dbReference type="SFLD" id="SFLDG01386">
    <property type="entry name" value="main_SPASM_domain-containing"/>
    <property type="match status" value="1"/>
</dbReference>
<dbReference type="UniPathway" id="UPA00539"/>
<dbReference type="GO" id="GO:0009975">
    <property type="term" value="F:cyclase activity"/>
    <property type="evidence" value="ECO:0007669"/>
    <property type="project" value="UniProtKB-UniRule"/>
</dbReference>
<dbReference type="HAMAP" id="MF_00660">
    <property type="entry name" value="PqqE"/>
    <property type="match status" value="1"/>
</dbReference>
<feature type="binding site" evidence="8">
    <location>
        <position position="31"/>
    </location>
    <ligand>
        <name>[4Fe-4S] cluster</name>
        <dbReference type="ChEBI" id="CHEBI:49883"/>
        <note>4Fe-4S-S-AdoMet</note>
    </ligand>
</feature>
<dbReference type="NCBIfam" id="TIGR02109">
    <property type="entry name" value="PQQ_syn_pqqE"/>
    <property type="match status" value="1"/>
</dbReference>
<dbReference type="InterPro" id="IPR017200">
    <property type="entry name" value="PqqE-like"/>
</dbReference>
<dbReference type="Pfam" id="PF13186">
    <property type="entry name" value="SPASM"/>
    <property type="match status" value="1"/>
</dbReference>
<feature type="binding site" evidence="8">
    <location>
        <position position="24"/>
    </location>
    <ligand>
        <name>[4Fe-4S] cluster</name>
        <dbReference type="ChEBI" id="CHEBI:49883"/>
        <note>4Fe-4S-S-AdoMet</note>
    </ligand>
</feature>
<comment type="function">
    <text evidence="8">Catalyzes the cross-linking of a glutamate residue and a tyrosine residue in the PqqA protein as part of the biosynthesis of pyrroloquinoline quinone (PQQ).</text>
</comment>
<keyword evidence="3 8" id="KW-0479">Metal-binding</keyword>
<dbReference type="GO" id="GO:0051539">
    <property type="term" value="F:4 iron, 4 sulfur cluster binding"/>
    <property type="evidence" value="ECO:0007669"/>
    <property type="project" value="UniProtKB-KW"/>
</dbReference>
<comment type="cofactor">
    <cofactor evidence="8">
        <name>[4Fe-4S] cluster</name>
        <dbReference type="ChEBI" id="CHEBI:49883"/>
    </cofactor>
    <text evidence="8">Binds 1 [4Fe-4S] cluster. The cluster is coordinated with 3 cysteines and an exchangeable S-adenosyl-L-methionine.</text>
</comment>
<dbReference type="PROSITE" id="PS01305">
    <property type="entry name" value="MOAA_NIFB_PQQE"/>
    <property type="match status" value="1"/>
</dbReference>
<dbReference type="Pfam" id="PF04055">
    <property type="entry name" value="Radical_SAM"/>
    <property type="match status" value="1"/>
</dbReference>
<dbReference type="PANTHER" id="PTHR11228:SF7">
    <property type="entry name" value="PQQA PEPTIDE CYCLASE"/>
    <property type="match status" value="1"/>
</dbReference>
<comment type="similarity">
    <text evidence="8">Belongs to the radical SAM superfamily. PqqE family.</text>
</comment>
<evidence type="ECO:0000256" key="7">
    <source>
        <dbReference type="ARBA" id="ARBA00023014"/>
    </source>
</evidence>
<proteinExistence type="inferred from homology"/>
<evidence type="ECO:0000256" key="8">
    <source>
        <dbReference type="HAMAP-Rule" id="MF_00660"/>
    </source>
</evidence>
<feature type="domain" description="Radical SAM core" evidence="9">
    <location>
        <begin position="10"/>
        <end position="222"/>
    </location>
</feature>
<dbReference type="InterPro" id="IPR000385">
    <property type="entry name" value="MoaA_NifB_PqqE_Fe-S-bd_CS"/>
</dbReference>
<evidence type="ECO:0000256" key="2">
    <source>
        <dbReference type="ARBA" id="ARBA00022691"/>
    </source>
</evidence>
<comment type="catalytic activity">
    <reaction evidence="8">
        <text>[PQQ precursor protein] + S-adenosyl-L-methionine = E-Y cross-linked-[PQQ precursor protein] + 5'-deoxyadenosine + L-methionine + H(+)</text>
        <dbReference type="Rhea" id="RHEA:56836"/>
        <dbReference type="Rhea" id="RHEA-COMP:14800"/>
        <dbReference type="Rhea" id="RHEA-COMP:14801"/>
        <dbReference type="ChEBI" id="CHEBI:15378"/>
        <dbReference type="ChEBI" id="CHEBI:17319"/>
        <dbReference type="ChEBI" id="CHEBI:57844"/>
        <dbReference type="ChEBI" id="CHEBI:59789"/>
        <dbReference type="ChEBI" id="CHEBI:141026"/>
        <dbReference type="ChEBI" id="CHEBI:141027"/>
        <dbReference type="EC" id="1.21.98.4"/>
    </reaction>
</comment>
<gene>
    <name evidence="8" type="primary">pqqE</name>
    <name evidence="10" type="ORF">ABAZ39_08030</name>
</gene>
<dbReference type="InterPro" id="IPR050377">
    <property type="entry name" value="Radical_SAM_PqqE_MftC-like"/>
</dbReference>
<dbReference type="SMART" id="SM00729">
    <property type="entry name" value="Elp3"/>
    <property type="match status" value="1"/>
</dbReference>
<dbReference type="GO" id="GO:0005506">
    <property type="term" value="F:iron ion binding"/>
    <property type="evidence" value="ECO:0007669"/>
    <property type="project" value="UniProtKB-UniRule"/>
</dbReference>
<dbReference type="EMBL" id="CP007793">
    <property type="protein sequence ID" value="AIB11948.1"/>
    <property type="molecule type" value="Genomic_DNA"/>
</dbReference>
<dbReference type="GO" id="GO:0032324">
    <property type="term" value="P:molybdopterin cofactor biosynthetic process"/>
    <property type="evidence" value="ECO:0007669"/>
    <property type="project" value="UniProtKB-ARBA"/>
</dbReference>
<dbReference type="PIRSF" id="PIRSF037420">
    <property type="entry name" value="PQQ_syn_pqqE"/>
    <property type="match status" value="1"/>
</dbReference>
<dbReference type="Proteomes" id="UP000027186">
    <property type="component" value="Chromosome"/>
</dbReference>
<keyword evidence="6 8" id="KW-0408">Iron</keyword>
<protein>
    <recommendedName>
        <fullName evidence="8">PqqA peptide cyclase</fullName>
        <ecNumber evidence="8">1.21.98.4</ecNumber>
    </recommendedName>
    <alternativeName>
        <fullName evidence="8">Coenzyme PQQ synthesis protein E</fullName>
    </alternativeName>
</protein>
<evidence type="ECO:0000256" key="4">
    <source>
        <dbReference type="ARBA" id="ARBA00022905"/>
    </source>
</evidence>